<organism evidence="1 2">
    <name type="scientific">Nibricoccus aquaticus</name>
    <dbReference type="NCBI Taxonomy" id="2576891"/>
    <lineage>
        <taxon>Bacteria</taxon>
        <taxon>Pseudomonadati</taxon>
        <taxon>Verrucomicrobiota</taxon>
        <taxon>Opitutia</taxon>
        <taxon>Opitutales</taxon>
        <taxon>Opitutaceae</taxon>
        <taxon>Nibricoccus</taxon>
    </lineage>
</organism>
<name>A0A290Q9T5_9BACT</name>
<protein>
    <submittedName>
        <fullName evidence="1">Uncharacterized protein</fullName>
    </submittedName>
</protein>
<gene>
    <name evidence="1" type="ORF">CMV30_08355</name>
</gene>
<keyword evidence="2" id="KW-1185">Reference proteome</keyword>
<dbReference type="EMBL" id="CP023344">
    <property type="protein sequence ID" value="ATC63960.1"/>
    <property type="molecule type" value="Genomic_DNA"/>
</dbReference>
<accession>A0A290Q9T5</accession>
<dbReference type="Proteomes" id="UP000217265">
    <property type="component" value="Chromosome"/>
</dbReference>
<dbReference type="OrthoDB" id="6023599at2"/>
<reference evidence="1 2" key="1">
    <citation type="submission" date="2017-09" db="EMBL/GenBank/DDBJ databases">
        <title>Complete genome sequence of Verrucomicrobial strain HZ-65, isolated from freshwater.</title>
        <authorList>
            <person name="Choi A."/>
        </authorList>
    </citation>
    <scope>NUCLEOTIDE SEQUENCE [LARGE SCALE GENOMIC DNA]</scope>
    <source>
        <strain evidence="1 2">HZ-65</strain>
    </source>
</reference>
<dbReference type="RefSeq" id="WP_096055592.1">
    <property type="nucleotide sequence ID" value="NZ_CP023344.1"/>
</dbReference>
<proteinExistence type="predicted"/>
<dbReference type="KEGG" id="vbh:CMV30_08355"/>
<dbReference type="AlphaFoldDB" id="A0A290Q9T5"/>
<evidence type="ECO:0000313" key="2">
    <source>
        <dbReference type="Proteomes" id="UP000217265"/>
    </source>
</evidence>
<evidence type="ECO:0000313" key="1">
    <source>
        <dbReference type="EMBL" id="ATC63960.1"/>
    </source>
</evidence>
<sequence length="193" mass="21633">MRSHLAAFGLMLSSAVFSEADSPPGYSPVAANEDGNIIARIEEMDFSAPPGSADEKVRISLFKYDSKEKRYALYRTIQHVGPSAPNLILLTRNAEFLVAFDSSGQVGRGESVVIAYTGEGKFLRKWSLEEILSKEDIESAPKSVSSTWWRREAYCFGTDQMIVRGPGEREYNVRASPYSYVLDLHTLAWRKVR</sequence>